<reference evidence="12" key="1">
    <citation type="submission" date="2023-06" db="EMBL/GenBank/DDBJ databases">
        <authorList>
            <person name="Noh H."/>
        </authorList>
    </citation>
    <scope>NUCLEOTIDE SEQUENCE</scope>
    <source>
        <strain evidence="12">DUCC20226</strain>
    </source>
</reference>
<keyword evidence="5" id="KW-0256">Endoplasmic reticulum</keyword>
<gene>
    <name evidence="12" type="ORF">N8I77_002378</name>
</gene>
<dbReference type="InterPro" id="IPR007657">
    <property type="entry name" value="Glycosyltransferase_61"/>
</dbReference>
<evidence type="ECO:0000256" key="8">
    <source>
        <dbReference type="ARBA" id="ARBA00042574"/>
    </source>
</evidence>
<evidence type="ECO:0000256" key="10">
    <source>
        <dbReference type="ARBA" id="ARBA00049432"/>
    </source>
</evidence>
<dbReference type="Proteomes" id="UP001265746">
    <property type="component" value="Unassembled WGS sequence"/>
</dbReference>
<accession>A0AAD9WBR1</accession>
<evidence type="ECO:0000313" key="12">
    <source>
        <dbReference type="EMBL" id="KAK2615634.1"/>
    </source>
</evidence>
<evidence type="ECO:0000256" key="9">
    <source>
        <dbReference type="ARBA" id="ARBA00048317"/>
    </source>
</evidence>
<keyword evidence="4" id="KW-0732">Signal</keyword>
<keyword evidence="6" id="KW-0325">Glycoprotein</keyword>
<dbReference type="EC" id="2.4.1.255" evidence="1"/>
<comment type="catalytic activity">
    <reaction evidence="9">
        <text>L-seryl-[protein] + UDP-N-acetyl-alpha-D-glucosamine = 3-O-(N-acetyl-beta-D-glucosaminyl)-L-seryl-[protein] + UDP + H(+)</text>
        <dbReference type="Rhea" id="RHEA:48904"/>
        <dbReference type="Rhea" id="RHEA-COMP:9863"/>
        <dbReference type="Rhea" id="RHEA-COMP:12251"/>
        <dbReference type="ChEBI" id="CHEBI:15378"/>
        <dbReference type="ChEBI" id="CHEBI:29999"/>
        <dbReference type="ChEBI" id="CHEBI:57705"/>
        <dbReference type="ChEBI" id="CHEBI:58223"/>
        <dbReference type="ChEBI" id="CHEBI:90838"/>
        <dbReference type="EC" id="2.4.1.255"/>
    </reaction>
</comment>
<dbReference type="PANTHER" id="PTHR20961:SF148">
    <property type="entry name" value="EGF DOMAIN-SPECIFIC O-LINKED N-ACETYLGLUCOSAMINE TRANSFERASE"/>
    <property type="match status" value="1"/>
</dbReference>
<feature type="domain" description="Glycosyltransferase 61 catalytic" evidence="11">
    <location>
        <begin position="220"/>
        <end position="278"/>
    </location>
</feature>
<dbReference type="EMBL" id="JAUJFL010000001">
    <property type="protein sequence ID" value="KAK2615634.1"/>
    <property type="molecule type" value="Genomic_DNA"/>
</dbReference>
<dbReference type="InterPro" id="IPR049625">
    <property type="entry name" value="Glyco_transf_61_cat"/>
</dbReference>
<organism evidence="12 13">
    <name type="scientific">Phomopsis amygdali</name>
    <name type="common">Fusicoccum amygdali</name>
    <dbReference type="NCBI Taxonomy" id="1214568"/>
    <lineage>
        <taxon>Eukaryota</taxon>
        <taxon>Fungi</taxon>
        <taxon>Dikarya</taxon>
        <taxon>Ascomycota</taxon>
        <taxon>Pezizomycotina</taxon>
        <taxon>Sordariomycetes</taxon>
        <taxon>Sordariomycetidae</taxon>
        <taxon>Diaporthales</taxon>
        <taxon>Diaporthaceae</taxon>
        <taxon>Diaporthe</taxon>
    </lineage>
</organism>
<evidence type="ECO:0000256" key="6">
    <source>
        <dbReference type="ARBA" id="ARBA00023180"/>
    </source>
</evidence>
<evidence type="ECO:0000256" key="4">
    <source>
        <dbReference type="ARBA" id="ARBA00022729"/>
    </source>
</evidence>
<comment type="caution">
    <text evidence="12">The sequence shown here is derived from an EMBL/GenBank/DDBJ whole genome shotgun (WGS) entry which is preliminary data.</text>
</comment>
<evidence type="ECO:0000256" key="5">
    <source>
        <dbReference type="ARBA" id="ARBA00022824"/>
    </source>
</evidence>
<comment type="catalytic activity">
    <reaction evidence="10">
        <text>L-threonyl-[protein] + UDP-N-acetyl-alpha-D-glucosamine = 3-O-(N-acetyl-beta-D-glucosaminyl)-L-threonyl-[protein] + UDP + H(+)</text>
        <dbReference type="Rhea" id="RHEA:48908"/>
        <dbReference type="Rhea" id="RHEA-COMP:11060"/>
        <dbReference type="Rhea" id="RHEA-COMP:12252"/>
        <dbReference type="ChEBI" id="CHEBI:15378"/>
        <dbReference type="ChEBI" id="CHEBI:30013"/>
        <dbReference type="ChEBI" id="CHEBI:57705"/>
        <dbReference type="ChEBI" id="CHEBI:58223"/>
        <dbReference type="ChEBI" id="CHEBI:90840"/>
        <dbReference type="EC" id="2.4.1.255"/>
    </reaction>
</comment>
<dbReference type="AlphaFoldDB" id="A0AAD9WBR1"/>
<evidence type="ECO:0000256" key="1">
    <source>
        <dbReference type="ARBA" id="ARBA00011970"/>
    </source>
</evidence>
<sequence>MWPSGGIPFFEERQGHPEASDVLDEYFHVGRKPKGMLQPPLPIDDSQAEQSNYTILVKREDTASFWDSLMEILSMMLSVDILRMSSDSRLGDSIIAIPADLPRTQVIILDDFPEGPVYDLWSFFAGSAPIRFKDILDGQARADALLSAHTAIVPLPGGSNPLAQIGGDDVSDCRNSAIAKTFARRVLQHYHVSYRGKHLFGSVKVVFVQTATHKVKDNIHLIKALRRAFPAPKVIAFAANFAALPMADQLTIVHSADVLIGAHGAELSHIMFMREGHGAVVEIQRAGLTQTRYRNLAALLGRKYFLAEAEAVPIDQAGSRKASVEQDHGGATPNAVEVELARRDAWDKVELVISEEDFVAQVGRAIEAVAGDSQKTGIA</sequence>
<dbReference type="Pfam" id="PF04577">
    <property type="entry name" value="Glyco_transf_61"/>
    <property type="match status" value="1"/>
</dbReference>
<dbReference type="GO" id="GO:0005788">
    <property type="term" value="C:endoplasmic reticulum lumen"/>
    <property type="evidence" value="ECO:0007669"/>
    <property type="project" value="TreeGrafter"/>
</dbReference>
<dbReference type="PANTHER" id="PTHR20961">
    <property type="entry name" value="GLYCOSYLTRANSFERASE"/>
    <property type="match status" value="1"/>
</dbReference>
<evidence type="ECO:0000256" key="2">
    <source>
        <dbReference type="ARBA" id="ARBA00022676"/>
    </source>
</evidence>
<proteinExistence type="predicted"/>
<evidence type="ECO:0000259" key="11">
    <source>
        <dbReference type="Pfam" id="PF04577"/>
    </source>
</evidence>
<keyword evidence="3" id="KW-0808">Transferase</keyword>
<protein>
    <recommendedName>
        <fullName evidence="7">EGF domain-specific O-linked N-acetylglucosamine transferase</fullName>
        <ecNumber evidence="1">2.4.1.255</ecNumber>
    </recommendedName>
    <alternativeName>
        <fullName evidence="8">Extracellular O-linked N-acetylglucosamine transferase</fullName>
    </alternativeName>
</protein>
<evidence type="ECO:0000256" key="7">
    <source>
        <dbReference type="ARBA" id="ARBA00040944"/>
    </source>
</evidence>
<dbReference type="GO" id="GO:0097363">
    <property type="term" value="F:protein O-acetylglucosaminyltransferase activity"/>
    <property type="evidence" value="ECO:0007669"/>
    <property type="project" value="UniProtKB-EC"/>
</dbReference>
<evidence type="ECO:0000313" key="13">
    <source>
        <dbReference type="Proteomes" id="UP001265746"/>
    </source>
</evidence>
<keyword evidence="2" id="KW-0328">Glycosyltransferase</keyword>
<keyword evidence="13" id="KW-1185">Reference proteome</keyword>
<evidence type="ECO:0000256" key="3">
    <source>
        <dbReference type="ARBA" id="ARBA00022679"/>
    </source>
</evidence>
<name>A0AAD9WBR1_PHOAM</name>